<dbReference type="InterPro" id="IPR005097">
    <property type="entry name" value="Sacchrp_dh_NADP-bd"/>
</dbReference>
<accession>A0A918J422</accession>
<dbReference type="SUPFAM" id="SSF51735">
    <property type="entry name" value="NAD(P)-binding Rossmann-fold domains"/>
    <property type="match status" value="1"/>
</dbReference>
<proteinExistence type="predicted"/>
<keyword evidence="3" id="KW-1185">Reference proteome</keyword>
<evidence type="ECO:0000313" key="3">
    <source>
        <dbReference type="Proteomes" id="UP000620224"/>
    </source>
</evidence>
<sequence>MSPQRTPLIGIIGGYGSVGRSAAISLATHGRFRLRIGGRDGDAARACAARLTVRAEATTVDATDTDSVVRFSQGCRTVLDCSGPAHLLADRASRAVFAAGADYVHVMGHGRAIDPVPGRTAVSAAGLAPGLSGLLPGLLAQGLCPGGKFTGCYARRGAFTRAGAVDHLLSMEHGDGVPRAVWRGGAVHTAAGVQENFLVPGVSGPLVAHPFLTGELADRARELGLEEARWYHAFDGPALPGVLNCSRDGHLTVRDVGVRAEELVRSSVRDVAGRTPYHVLWGSLEGVNQEGNAVTRTVLVRVEDGSRLAGAVGAFAAAAVSNGQVLRGAHEASSVLSPQAVADWLRRCVPGVSVRQTTSAAPGSFRSR</sequence>
<evidence type="ECO:0000313" key="2">
    <source>
        <dbReference type="EMBL" id="GGW41971.1"/>
    </source>
</evidence>
<dbReference type="PANTHER" id="PTHR43781:SF1">
    <property type="entry name" value="SACCHAROPINE DEHYDROGENASE"/>
    <property type="match status" value="1"/>
</dbReference>
<dbReference type="EMBL" id="BMUE01000003">
    <property type="protein sequence ID" value="GGW41971.1"/>
    <property type="molecule type" value="Genomic_DNA"/>
</dbReference>
<dbReference type="Gene3D" id="3.40.50.720">
    <property type="entry name" value="NAD(P)-binding Rossmann-like Domain"/>
    <property type="match status" value="1"/>
</dbReference>
<dbReference type="InterPro" id="IPR036291">
    <property type="entry name" value="NAD(P)-bd_dom_sf"/>
</dbReference>
<reference evidence="2" key="1">
    <citation type="journal article" date="2014" name="Int. J. Syst. Evol. Microbiol.">
        <title>Complete genome sequence of Corynebacterium casei LMG S-19264T (=DSM 44701T), isolated from a smear-ripened cheese.</title>
        <authorList>
            <consortium name="US DOE Joint Genome Institute (JGI-PGF)"/>
            <person name="Walter F."/>
            <person name="Albersmeier A."/>
            <person name="Kalinowski J."/>
            <person name="Ruckert C."/>
        </authorList>
    </citation>
    <scope>NUCLEOTIDE SEQUENCE</scope>
    <source>
        <strain evidence="2">JCM 4490</strain>
    </source>
</reference>
<evidence type="ECO:0000259" key="1">
    <source>
        <dbReference type="Pfam" id="PF03435"/>
    </source>
</evidence>
<feature type="domain" description="Saccharopine dehydrogenase NADP binding" evidence="1">
    <location>
        <begin position="9"/>
        <end position="105"/>
    </location>
</feature>
<dbReference type="Proteomes" id="UP000620224">
    <property type="component" value="Unassembled WGS sequence"/>
</dbReference>
<protein>
    <recommendedName>
        <fullName evidence="1">Saccharopine dehydrogenase NADP binding domain-containing protein</fullName>
    </recommendedName>
</protein>
<reference evidence="2" key="2">
    <citation type="submission" date="2020-09" db="EMBL/GenBank/DDBJ databases">
        <authorList>
            <person name="Sun Q."/>
            <person name="Ohkuma M."/>
        </authorList>
    </citation>
    <scope>NUCLEOTIDE SEQUENCE</scope>
    <source>
        <strain evidence="2">JCM 4490</strain>
    </source>
</reference>
<name>A0A918J422_9ACTN</name>
<dbReference type="RefSeq" id="WP_190014492.1">
    <property type="nucleotide sequence ID" value="NZ_BMUE01000003.1"/>
</dbReference>
<dbReference type="PANTHER" id="PTHR43781">
    <property type="entry name" value="SACCHAROPINE DEHYDROGENASE"/>
    <property type="match status" value="1"/>
</dbReference>
<dbReference type="AlphaFoldDB" id="A0A918J422"/>
<organism evidence="2 3">
    <name type="scientific">Streptomyces lucensis JCM 4490</name>
    <dbReference type="NCBI Taxonomy" id="1306176"/>
    <lineage>
        <taxon>Bacteria</taxon>
        <taxon>Bacillati</taxon>
        <taxon>Actinomycetota</taxon>
        <taxon>Actinomycetes</taxon>
        <taxon>Kitasatosporales</taxon>
        <taxon>Streptomycetaceae</taxon>
        <taxon>Streptomyces</taxon>
    </lineage>
</organism>
<comment type="caution">
    <text evidence="2">The sequence shown here is derived from an EMBL/GenBank/DDBJ whole genome shotgun (WGS) entry which is preliminary data.</text>
</comment>
<dbReference type="Pfam" id="PF03435">
    <property type="entry name" value="Sacchrp_dh_NADP"/>
    <property type="match status" value="1"/>
</dbReference>
<gene>
    <name evidence="2" type="ORF">GCM10010503_17820</name>
</gene>